<dbReference type="EMBL" id="CAMGZC010001028">
    <property type="protein sequence ID" value="CAI0651214.1"/>
    <property type="molecule type" value="Genomic_DNA"/>
</dbReference>
<proteinExistence type="predicted"/>
<evidence type="ECO:0000313" key="3">
    <source>
        <dbReference type="EMBL" id="CAI0651214.1"/>
    </source>
</evidence>
<evidence type="ECO:0000256" key="2">
    <source>
        <dbReference type="SAM" id="Phobius"/>
    </source>
</evidence>
<evidence type="ECO:0000313" key="4">
    <source>
        <dbReference type="Proteomes" id="UP001152533"/>
    </source>
</evidence>
<evidence type="ECO:0000256" key="1">
    <source>
        <dbReference type="SAM" id="MobiDB-lite"/>
    </source>
</evidence>
<dbReference type="Proteomes" id="UP001152533">
    <property type="component" value="Unassembled WGS sequence"/>
</dbReference>
<feature type="region of interest" description="Disordered" evidence="1">
    <location>
        <begin position="1"/>
        <end position="32"/>
    </location>
</feature>
<feature type="transmembrane region" description="Helical" evidence="2">
    <location>
        <begin position="405"/>
        <end position="426"/>
    </location>
</feature>
<dbReference type="AlphaFoldDB" id="A0A9W4S2F0"/>
<accession>A0A9W4S2F0</accession>
<gene>
    <name evidence="3" type="ORF">CGXH109_LOCUS104120</name>
</gene>
<keyword evidence="4" id="KW-1185">Reference proteome</keyword>
<comment type="caution">
    <text evidence="3">The sequence shown here is derived from an EMBL/GenBank/DDBJ whole genome shotgun (WGS) entry which is preliminary data.</text>
</comment>
<feature type="compositionally biased region" description="Polar residues" evidence="1">
    <location>
        <begin position="1"/>
        <end position="22"/>
    </location>
</feature>
<organism evidence="3 4">
    <name type="scientific">Colletotrichum noveboracense</name>
    <dbReference type="NCBI Taxonomy" id="2664923"/>
    <lineage>
        <taxon>Eukaryota</taxon>
        <taxon>Fungi</taxon>
        <taxon>Dikarya</taxon>
        <taxon>Ascomycota</taxon>
        <taxon>Pezizomycotina</taxon>
        <taxon>Sordariomycetes</taxon>
        <taxon>Hypocreomycetidae</taxon>
        <taxon>Glomerellales</taxon>
        <taxon>Glomerellaceae</taxon>
        <taxon>Colletotrichum</taxon>
        <taxon>Colletotrichum gloeosporioides species complex</taxon>
    </lineage>
</organism>
<keyword evidence="2" id="KW-1133">Transmembrane helix</keyword>
<sequence>MSSSYSQGSKNASKPPRNNSGQHIPPLFPLPRRQDLNLDDLRGFEPGRLDLQWITPSQRLDDQFFTEHYASVASNIKHLVKNLFRCGDLPPDGSVWAATRKYHGEKFHLERIVGMVARPDPMDPTPWEDLMTSKAKRFCVMRAVIMLVLEEQVFSELLFGATKKQAEQLHAQDSDYCHDGGIRRSRLRSTLVEMMLGHSHGMPQCFWPSVDKVAMRLLTLIFPVLNWVRRTWPPDQDMPDIKTIYQEIHNCLAYACWFAVHKQRASSVLEFTWLHPGDQYCPDQIELCPAGLQRALAASADASSALGSNTQNASPARIARVMICVVPRLDIIKSVECDGEAVGHTVTTLADTRVVYYLGLMDPDADDEVFKWSLMEYSMTLQPKTSLAKRLRAGPLAFRRFLNELVMRILAALWLLGILFVIHKFVAQVWQKYDMITSQQLTALWQQFGIPERKTTTATI</sequence>
<keyword evidence="2" id="KW-0472">Membrane</keyword>
<name>A0A9W4S2F0_9PEZI</name>
<reference evidence="3" key="1">
    <citation type="submission" date="2022-08" db="EMBL/GenBank/DDBJ databases">
        <authorList>
            <person name="Giroux E."/>
            <person name="Giroux E."/>
        </authorList>
    </citation>
    <scope>NUCLEOTIDE SEQUENCE</scope>
    <source>
        <strain evidence="3">H1091258</strain>
    </source>
</reference>
<protein>
    <submittedName>
        <fullName evidence="3">Uncharacterized protein</fullName>
    </submittedName>
</protein>
<keyword evidence="2" id="KW-0812">Transmembrane</keyword>